<dbReference type="AntiFam" id="ANF00264">
    <property type="entry name" value="Spurious protein deried frameshifted phage protein"/>
</dbReference>
<sequence length="121" mass="13199">MKLSLTLEADAVNILALNMGRIAVDIDGIDLSALIEAINNNGCRLLLINEPACKTLNHENRGALTTEQGLEIVIRWLEDNIDADSTIIFDNDDALTDSAALLPCIKQALGDIRQRQIMDGQ</sequence>
<proteinExistence type="predicted"/>
<dbReference type="Proteomes" id="UP000094844">
    <property type="component" value="Unassembled WGS sequence"/>
</dbReference>
<protein>
    <recommendedName>
        <fullName evidence="1">YeeW-like domain-containing protein</fullName>
    </recommendedName>
</protein>
<dbReference type="EMBL" id="FMIQ01000004">
    <property type="protein sequence ID" value="SCM50702.1"/>
    <property type="molecule type" value="Genomic_DNA"/>
</dbReference>
<dbReference type="Pfam" id="PF25638">
    <property type="entry name" value="DUF5983_N"/>
    <property type="match status" value="1"/>
</dbReference>
<evidence type="ECO:0000313" key="3">
    <source>
        <dbReference type="Proteomes" id="UP000094844"/>
    </source>
</evidence>
<accession>A0A1C6YV11</accession>
<dbReference type="AlphaFoldDB" id="A0A1C6YV11"/>
<organism evidence="2 3">
    <name type="scientific">Hafnia alvei</name>
    <dbReference type="NCBI Taxonomy" id="569"/>
    <lineage>
        <taxon>Bacteria</taxon>
        <taxon>Pseudomonadati</taxon>
        <taxon>Pseudomonadota</taxon>
        <taxon>Gammaproteobacteria</taxon>
        <taxon>Enterobacterales</taxon>
        <taxon>Hafniaceae</taxon>
        <taxon>Hafnia</taxon>
    </lineage>
</organism>
<dbReference type="InterPro" id="IPR057653">
    <property type="entry name" value="YeeW-like_dom"/>
</dbReference>
<name>A0A1C6YV11_HAFAL</name>
<dbReference type="OrthoDB" id="6636466at2"/>
<reference evidence="2 3" key="1">
    <citation type="submission" date="2016-09" db="EMBL/GenBank/DDBJ databases">
        <authorList>
            <person name="Capua I."/>
            <person name="De Benedictis P."/>
            <person name="Joannis T."/>
            <person name="Lombin L.H."/>
            <person name="Cattoli G."/>
        </authorList>
    </citation>
    <scope>NUCLEOTIDE SEQUENCE [LARGE SCALE GENOMIC DNA]</scope>
    <source>
        <strain evidence="2 3">GB001</strain>
    </source>
</reference>
<evidence type="ECO:0000259" key="1">
    <source>
        <dbReference type="Pfam" id="PF25638"/>
    </source>
</evidence>
<evidence type="ECO:0000313" key="2">
    <source>
        <dbReference type="EMBL" id="SCM50702.1"/>
    </source>
</evidence>
<gene>
    <name evidence="2" type="ORF">BN1044_00150</name>
</gene>
<feature type="domain" description="YeeW-like" evidence="1">
    <location>
        <begin position="4"/>
        <end position="51"/>
    </location>
</feature>